<dbReference type="InterPro" id="IPR017871">
    <property type="entry name" value="ABC_transporter-like_CS"/>
</dbReference>
<dbReference type="PANTHER" id="PTHR43166:SF9">
    <property type="entry name" value="GLUTAMATE_ASPARTATE IMPORT ATP-BINDING PROTEIN GLTL"/>
    <property type="match status" value="1"/>
</dbReference>
<dbReference type="SUPFAM" id="SSF52540">
    <property type="entry name" value="P-loop containing nucleoside triphosphate hydrolases"/>
    <property type="match status" value="1"/>
</dbReference>
<dbReference type="Proteomes" id="UP000233491">
    <property type="component" value="Unassembled WGS sequence"/>
</dbReference>
<accession>A0A1I4QU46</accession>
<gene>
    <name evidence="9" type="ORF">CXZ10_03340</name>
</gene>
<keyword evidence="3" id="KW-0813">Transport</keyword>
<dbReference type="EMBL" id="PJNW01000002">
    <property type="protein sequence ID" value="PKR90423.1"/>
    <property type="molecule type" value="Genomic_DNA"/>
</dbReference>
<evidence type="ECO:0000259" key="8">
    <source>
        <dbReference type="PROSITE" id="PS50893"/>
    </source>
</evidence>
<keyword evidence="4" id="KW-1003">Cell membrane</keyword>
<organism evidence="9 10">
    <name type="scientific">Pleomorphomonas diazotrophica</name>
    <dbReference type="NCBI Taxonomy" id="1166257"/>
    <lineage>
        <taxon>Bacteria</taxon>
        <taxon>Pseudomonadati</taxon>
        <taxon>Pseudomonadota</taxon>
        <taxon>Alphaproteobacteria</taxon>
        <taxon>Hyphomicrobiales</taxon>
        <taxon>Pleomorphomonadaceae</taxon>
        <taxon>Pleomorphomonas</taxon>
    </lineage>
</organism>
<name>A0A1I4QU46_9HYPH</name>
<keyword evidence="6 9" id="KW-0067">ATP-binding</keyword>
<dbReference type="SMART" id="SM00382">
    <property type="entry name" value="AAA"/>
    <property type="match status" value="1"/>
</dbReference>
<dbReference type="RefSeq" id="WP_101287516.1">
    <property type="nucleotide sequence ID" value="NZ_FOUQ01000001.1"/>
</dbReference>
<keyword evidence="7" id="KW-0472">Membrane</keyword>
<keyword evidence="10" id="KW-1185">Reference proteome</keyword>
<dbReference type="Pfam" id="PF00005">
    <property type="entry name" value="ABC_tran"/>
    <property type="match status" value="1"/>
</dbReference>
<feature type="domain" description="ABC transporter" evidence="8">
    <location>
        <begin position="10"/>
        <end position="236"/>
    </location>
</feature>
<comment type="subcellular location">
    <subcellularLocation>
        <location evidence="1">Cell membrane</location>
        <topology evidence="1">Peripheral membrane protein</topology>
    </subcellularLocation>
</comment>
<evidence type="ECO:0000256" key="3">
    <source>
        <dbReference type="ARBA" id="ARBA00022448"/>
    </source>
</evidence>
<keyword evidence="5" id="KW-0547">Nucleotide-binding</keyword>
<evidence type="ECO:0000256" key="5">
    <source>
        <dbReference type="ARBA" id="ARBA00022741"/>
    </source>
</evidence>
<proteinExistence type="inferred from homology"/>
<evidence type="ECO:0000313" key="9">
    <source>
        <dbReference type="EMBL" id="PKR90423.1"/>
    </source>
</evidence>
<dbReference type="PROSITE" id="PS00211">
    <property type="entry name" value="ABC_TRANSPORTER_1"/>
    <property type="match status" value="1"/>
</dbReference>
<evidence type="ECO:0000256" key="6">
    <source>
        <dbReference type="ARBA" id="ARBA00022840"/>
    </source>
</evidence>
<dbReference type="Gene3D" id="3.40.50.300">
    <property type="entry name" value="P-loop containing nucleotide triphosphate hydrolases"/>
    <property type="match status" value="1"/>
</dbReference>
<dbReference type="InterPro" id="IPR050086">
    <property type="entry name" value="MetN_ABC_transporter-like"/>
</dbReference>
<evidence type="ECO:0000256" key="4">
    <source>
        <dbReference type="ARBA" id="ARBA00022475"/>
    </source>
</evidence>
<dbReference type="GO" id="GO:0005524">
    <property type="term" value="F:ATP binding"/>
    <property type="evidence" value="ECO:0007669"/>
    <property type="project" value="UniProtKB-KW"/>
</dbReference>
<evidence type="ECO:0000256" key="7">
    <source>
        <dbReference type="ARBA" id="ARBA00023136"/>
    </source>
</evidence>
<sequence length="242" mass="27234">MRDTTSLLPLIVRDLRLERDGRVLLDVPIARIQNRQRNVILGPNGAGKSLFLKTCHGLVPPTSGSIEFTRPASAADNRRKQAMVFQKPVMLRRSVRANFMHALAMAGVGWRERRRIATETMAQFGLSSLADMPARVLSGGEQQRLAIARAASLWPDLLFLDEPTSSLDPTASRQIEDMLEILHERGVTLVLTTHDLGLARRFADVILFFHNGRLVEESNAERFFTAPQTPEAKAFLEHRLFW</sequence>
<evidence type="ECO:0000313" key="10">
    <source>
        <dbReference type="Proteomes" id="UP000233491"/>
    </source>
</evidence>
<dbReference type="GO" id="GO:0005886">
    <property type="term" value="C:plasma membrane"/>
    <property type="evidence" value="ECO:0007669"/>
    <property type="project" value="UniProtKB-SubCell"/>
</dbReference>
<evidence type="ECO:0000256" key="2">
    <source>
        <dbReference type="ARBA" id="ARBA00005417"/>
    </source>
</evidence>
<dbReference type="PROSITE" id="PS50893">
    <property type="entry name" value="ABC_TRANSPORTER_2"/>
    <property type="match status" value="1"/>
</dbReference>
<dbReference type="InterPro" id="IPR003593">
    <property type="entry name" value="AAA+_ATPase"/>
</dbReference>
<dbReference type="InterPro" id="IPR027417">
    <property type="entry name" value="P-loop_NTPase"/>
</dbReference>
<dbReference type="GO" id="GO:0016887">
    <property type="term" value="F:ATP hydrolysis activity"/>
    <property type="evidence" value="ECO:0007669"/>
    <property type="project" value="InterPro"/>
</dbReference>
<protein>
    <submittedName>
        <fullName evidence="9">ABC transporter ATP-binding protein</fullName>
    </submittedName>
</protein>
<evidence type="ECO:0000256" key="1">
    <source>
        <dbReference type="ARBA" id="ARBA00004202"/>
    </source>
</evidence>
<dbReference type="AlphaFoldDB" id="A0A1I4QU46"/>
<dbReference type="OrthoDB" id="9802264at2"/>
<comment type="similarity">
    <text evidence="2">Belongs to the ABC transporter superfamily.</text>
</comment>
<reference evidence="9 10" key="1">
    <citation type="submission" date="2017-12" db="EMBL/GenBank/DDBJ databases">
        <title>Anaerobic carbon monoxide metabolism by Pleomorphomonas carboxyditropha sp. nov., a new mesophilic hydrogenogenic carboxidotroph.</title>
        <authorList>
            <person name="Esquivel-Elizondo S."/>
            <person name="Krajmalnik-Brown R."/>
        </authorList>
    </citation>
    <scope>NUCLEOTIDE SEQUENCE [LARGE SCALE GENOMIC DNA]</scope>
    <source>
        <strain evidence="9 10">R5-392</strain>
    </source>
</reference>
<dbReference type="PANTHER" id="PTHR43166">
    <property type="entry name" value="AMINO ACID IMPORT ATP-BINDING PROTEIN"/>
    <property type="match status" value="1"/>
</dbReference>
<comment type="caution">
    <text evidence="9">The sequence shown here is derived from an EMBL/GenBank/DDBJ whole genome shotgun (WGS) entry which is preliminary data.</text>
</comment>
<dbReference type="InterPro" id="IPR003439">
    <property type="entry name" value="ABC_transporter-like_ATP-bd"/>
</dbReference>